<dbReference type="AlphaFoldDB" id="A0A9P4Q385"/>
<dbReference type="EMBL" id="MU003807">
    <property type="protein sequence ID" value="KAF2719762.1"/>
    <property type="molecule type" value="Genomic_DNA"/>
</dbReference>
<feature type="compositionally biased region" description="Low complexity" evidence="1">
    <location>
        <begin position="77"/>
        <end position="91"/>
    </location>
</feature>
<feature type="region of interest" description="Disordered" evidence="1">
    <location>
        <begin position="53"/>
        <end position="93"/>
    </location>
</feature>
<feature type="compositionally biased region" description="Polar residues" evidence="1">
    <location>
        <begin position="56"/>
        <end position="66"/>
    </location>
</feature>
<gene>
    <name evidence="2" type="ORF">K431DRAFT_106364</name>
</gene>
<evidence type="ECO:0000313" key="3">
    <source>
        <dbReference type="Proteomes" id="UP000799441"/>
    </source>
</evidence>
<name>A0A9P4Q385_9PEZI</name>
<dbReference type="Proteomes" id="UP000799441">
    <property type="component" value="Unassembled WGS sequence"/>
</dbReference>
<keyword evidence="3" id="KW-1185">Reference proteome</keyword>
<protein>
    <submittedName>
        <fullName evidence="2">Uncharacterized protein</fullName>
    </submittedName>
</protein>
<organism evidence="2 3">
    <name type="scientific">Polychaeton citri CBS 116435</name>
    <dbReference type="NCBI Taxonomy" id="1314669"/>
    <lineage>
        <taxon>Eukaryota</taxon>
        <taxon>Fungi</taxon>
        <taxon>Dikarya</taxon>
        <taxon>Ascomycota</taxon>
        <taxon>Pezizomycotina</taxon>
        <taxon>Dothideomycetes</taxon>
        <taxon>Dothideomycetidae</taxon>
        <taxon>Capnodiales</taxon>
        <taxon>Capnodiaceae</taxon>
        <taxon>Polychaeton</taxon>
    </lineage>
</organism>
<proteinExistence type="predicted"/>
<sequence length="128" mass="13413">MGCGKREMAAIVSDAVDAASASAMFGSQTVSDATRQRLRTSSQSLVVAFAHMKPGSTATRSESSLAESVRPSENRGATTTTASTTTATTTTKGAISAFPSGDFVFRRTLSLTRTHAHTHTHTHAQMHA</sequence>
<evidence type="ECO:0000256" key="1">
    <source>
        <dbReference type="SAM" id="MobiDB-lite"/>
    </source>
</evidence>
<comment type="caution">
    <text evidence="2">The sequence shown here is derived from an EMBL/GenBank/DDBJ whole genome shotgun (WGS) entry which is preliminary data.</text>
</comment>
<accession>A0A9P4Q385</accession>
<evidence type="ECO:0000313" key="2">
    <source>
        <dbReference type="EMBL" id="KAF2719762.1"/>
    </source>
</evidence>
<reference evidence="2" key="1">
    <citation type="journal article" date="2020" name="Stud. Mycol.">
        <title>101 Dothideomycetes genomes: a test case for predicting lifestyles and emergence of pathogens.</title>
        <authorList>
            <person name="Haridas S."/>
            <person name="Albert R."/>
            <person name="Binder M."/>
            <person name="Bloem J."/>
            <person name="Labutti K."/>
            <person name="Salamov A."/>
            <person name="Andreopoulos B."/>
            <person name="Baker S."/>
            <person name="Barry K."/>
            <person name="Bills G."/>
            <person name="Bluhm B."/>
            <person name="Cannon C."/>
            <person name="Castanera R."/>
            <person name="Culley D."/>
            <person name="Daum C."/>
            <person name="Ezra D."/>
            <person name="Gonzalez J."/>
            <person name="Henrissat B."/>
            <person name="Kuo A."/>
            <person name="Liang C."/>
            <person name="Lipzen A."/>
            <person name="Lutzoni F."/>
            <person name="Magnuson J."/>
            <person name="Mondo S."/>
            <person name="Nolan M."/>
            <person name="Ohm R."/>
            <person name="Pangilinan J."/>
            <person name="Park H.-J."/>
            <person name="Ramirez L."/>
            <person name="Alfaro M."/>
            <person name="Sun H."/>
            <person name="Tritt A."/>
            <person name="Yoshinaga Y."/>
            <person name="Zwiers L.-H."/>
            <person name="Turgeon B."/>
            <person name="Goodwin S."/>
            <person name="Spatafora J."/>
            <person name="Crous P."/>
            <person name="Grigoriev I."/>
        </authorList>
    </citation>
    <scope>NUCLEOTIDE SEQUENCE</scope>
    <source>
        <strain evidence="2">CBS 116435</strain>
    </source>
</reference>